<keyword evidence="3" id="KW-1185">Reference proteome</keyword>
<feature type="transmembrane region" description="Helical" evidence="1">
    <location>
        <begin position="510"/>
        <end position="530"/>
    </location>
</feature>
<gene>
    <name evidence="2" type="ORF">PV02_04620</name>
</gene>
<accession>A0AAE3HB08</accession>
<feature type="transmembrane region" description="Helical" evidence="1">
    <location>
        <begin position="444"/>
        <end position="469"/>
    </location>
</feature>
<dbReference type="EMBL" id="JTEO01000004">
    <property type="protein sequence ID" value="MCQ6962458.1"/>
    <property type="molecule type" value="Genomic_DNA"/>
</dbReference>
<reference evidence="2 3" key="1">
    <citation type="journal article" date="2011" name="Appl. Environ. Microbiol.">
        <title>Methanogenic archaea isolated from Taiwan's Chelungpu fault.</title>
        <authorList>
            <person name="Wu S.Y."/>
            <person name="Lai M.C."/>
        </authorList>
    </citation>
    <scope>NUCLEOTIDE SEQUENCE [LARGE SCALE GENOMIC DNA]</scope>
    <source>
        <strain evidence="2 3">St545Mb</strain>
    </source>
</reference>
<protein>
    <submittedName>
        <fullName evidence="2">ABC transporter</fullName>
    </submittedName>
</protein>
<feature type="transmembrane region" description="Helical" evidence="1">
    <location>
        <begin position="347"/>
        <end position="372"/>
    </location>
</feature>
<evidence type="ECO:0000313" key="3">
    <source>
        <dbReference type="Proteomes" id="UP001206983"/>
    </source>
</evidence>
<sequence>MSGWYTIAKWEFFRSKLKFDTRSTFLLAFSLALVIAASFAAVQTQMSMNQKIYTAASSEPTLRPILESDQRFSYMPLTIYEATQFYMYGADLVIIGNNVYLGDSAKSAAAGSALENTIKEYREAVLTSYDDINNSHPVWVTVHDIERPQNFQLLSSRNATGAMEAVQDTGNKDRGEDYPRGEITQEYLNRGSSFMLPEDISELDDYRGRAFFQKQTLSTPSFFSPPIPFTAILYAFLFIFPIYFVSQFYSTSIMDERTNKKGELVLAAPLLSRDVVIGKTLPYIIVTLLIQAVITVYITGFPADMRTAQSSLLILITIFPVVLLFFALSFFGAILSRSFKELTFTSVFLSVVISGYLFFPAMFANIHAISSISPITLIVRLIEGETVLMNTYLFSTLPFYFVALSAFAFGTYIYREEDLFTQKAVPEKITDCLEMFLSSSYGSVFLLSIIFIPFVYMTQLMLIVMLFNLPAPHSVVIMIILSAMAEELVKSAGIYTILKRKLQPANLKSALRLAALSGTGFFVGEKAVAFLTLAPIASSAFGAVMTMGTLLLVPLALHISTASVSSLVMYRFGTRRYLLSVILATLVHSIYNLFILRGVLLG</sequence>
<feature type="transmembrane region" description="Helical" evidence="1">
    <location>
        <begin position="392"/>
        <end position="414"/>
    </location>
</feature>
<keyword evidence="1" id="KW-1133">Transmembrane helix</keyword>
<evidence type="ECO:0000313" key="2">
    <source>
        <dbReference type="EMBL" id="MCQ6962458.1"/>
    </source>
</evidence>
<feature type="transmembrane region" description="Helical" evidence="1">
    <location>
        <begin position="227"/>
        <end position="245"/>
    </location>
</feature>
<comment type="caution">
    <text evidence="2">The sequence shown here is derived from an EMBL/GenBank/DDBJ whole genome shotgun (WGS) entry which is preliminary data.</text>
</comment>
<organism evidence="2 3">
    <name type="scientific">Methanolobus chelungpuianus</name>
    <dbReference type="NCBI Taxonomy" id="502115"/>
    <lineage>
        <taxon>Archaea</taxon>
        <taxon>Methanobacteriati</taxon>
        <taxon>Methanobacteriota</taxon>
        <taxon>Stenosarchaea group</taxon>
        <taxon>Methanomicrobia</taxon>
        <taxon>Methanosarcinales</taxon>
        <taxon>Methanosarcinaceae</taxon>
        <taxon>Methanolobus</taxon>
    </lineage>
</organism>
<keyword evidence="1" id="KW-0812">Transmembrane</keyword>
<keyword evidence="1" id="KW-0472">Membrane</keyword>
<feature type="transmembrane region" description="Helical" evidence="1">
    <location>
        <begin position="577"/>
        <end position="600"/>
    </location>
</feature>
<evidence type="ECO:0000256" key="1">
    <source>
        <dbReference type="SAM" id="Phobius"/>
    </source>
</evidence>
<name>A0AAE3HB08_9EURY</name>
<dbReference type="GO" id="GO:0005886">
    <property type="term" value="C:plasma membrane"/>
    <property type="evidence" value="ECO:0007669"/>
    <property type="project" value="UniProtKB-SubCell"/>
</dbReference>
<feature type="transmembrane region" description="Helical" evidence="1">
    <location>
        <begin position="475"/>
        <end position="498"/>
    </location>
</feature>
<dbReference type="GO" id="GO:0140359">
    <property type="term" value="F:ABC-type transporter activity"/>
    <property type="evidence" value="ECO:0007669"/>
    <property type="project" value="InterPro"/>
</dbReference>
<dbReference type="RefSeq" id="WP_256622229.1">
    <property type="nucleotide sequence ID" value="NZ_JTEO01000004.1"/>
</dbReference>
<feature type="transmembrane region" description="Helical" evidence="1">
    <location>
        <begin position="281"/>
        <end position="300"/>
    </location>
</feature>
<proteinExistence type="predicted"/>
<dbReference type="AlphaFoldDB" id="A0AAE3HB08"/>
<feature type="transmembrane region" description="Helical" evidence="1">
    <location>
        <begin position="312"/>
        <end position="335"/>
    </location>
</feature>
<dbReference type="Proteomes" id="UP001206983">
    <property type="component" value="Unassembled WGS sequence"/>
</dbReference>